<dbReference type="Proteomes" id="UP001338582">
    <property type="component" value="Chromosome 2"/>
</dbReference>
<name>A0AAX4H7T1_9ASCO</name>
<keyword evidence="1" id="KW-1133">Transmembrane helix</keyword>
<feature type="transmembrane region" description="Helical" evidence="1">
    <location>
        <begin position="251"/>
        <end position="276"/>
    </location>
</feature>
<evidence type="ECO:0000313" key="2">
    <source>
        <dbReference type="EMBL" id="WPK24027.1"/>
    </source>
</evidence>
<proteinExistence type="predicted"/>
<dbReference type="GeneID" id="88172347"/>
<keyword evidence="3" id="KW-1185">Reference proteome</keyword>
<keyword evidence="1" id="KW-0812">Transmembrane</keyword>
<gene>
    <name evidence="2" type="ORF">PUMCH_001281</name>
</gene>
<dbReference type="RefSeq" id="XP_062876411.1">
    <property type="nucleotide sequence ID" value="XM_063020341.1"/>
</dbReference>
<evidence type="ECO:0000256" key="1">
    <source>
        <dbReference type="SAM" id="Phobius"/>
    </source>
</evidence>
<organism evidence="2 3">
    <name type="scientific">Australozyma saopauloensis</name>
    <dbReference type="NCBI Taxonomy" id="291208"/>
    <lineage>
        <taxon>Eukaryota</taxon>
        <taxon>Fungi</taxon>
        <taxon>Dikarya</taxon>
        <taxon>Ascomycota</taxon>
        <taxon>Saccharomycotina</taxon>
        <taxon>Pichiomycetes</taxon>
        <taxon>Metschnikowiaceae</taxon>
        <taxon>Australozyma</taxon>
    </lineage>
</organism>
<dbReference type="AlphaFoldDB" id="A0AAX4H7T1"/>
<accession>A0AAX4H7T1</accession>
<evidence type="ECO:0000313" key="3">
    <source>
        <dbReference type="Proteomes" id="UP001338582"/>
    </source>
</evidence>
<dbReference type="KEGG" id="asau:88172347"/>
<keyword evidence="1" id="KW-0472">Membrane</keyword>
<feature type="transmembrane region" description="Helical" evidence="1">
    <location>
        <begin position="220"/>
        <end position="239"/>
    </location>
</feature>
<dbReference type="EMBL" id="CP138895">
    <property type="protein sequence ID" value="WPK24027.1"/>
    <property type="molecule type" value="Genomic_DNA"/>
</dbReference>
<reference evidence="2 3" key="1">
    <citation type="submission" date="2023-10" db="EMBL/GenBank/DDBJ databases">
        <title>Draft Genome Sequence of Candida saopaulonensis from a very Premature Infant with Sepsis.</title>
        <authorList>
            <person name="Ning Y."/>
            <person name="Dai R."/>
            <person name="Xiao M."/>
            <person name="Xu Y."/>
            <person name="Yan Q."/>
            <person name="Zhang L."/>
        </authorList>
    </citation>
    <scope>NUCLEOTIDE SEQUENCE [LARGE SCALE GENOMIC DNA]</scope>
    <source>
        <strain evidence="2 3">19XY460</strain>
    </source>
</reference>
<sequence>MRLSNLLCKTESAPDLEQQRSAASTEENGQRLELVGLTEHKLGNEVSDLLFYYELRSEIRKLVGVSVASCYLKSNLTRQMTQTYDSFVKDLVKMLFEAIVRHEKWEIDILKLILSSSSHGYLKVSQKSKDTEFRFESLRQEVGAILGKANSEWERLQITNLDETCHKTLEDLSNLLHDQFEKRREYFEYRLMGVWHVFLTRNKFASNGLRDMREGVFSGFFMKLLAFIFSLWFPVYILLCVNDGLSIGSYIIFGFTGLFCLLLLLSWSSGQLLYYLCSLHPLRWKQYKVAAQAMKVARAEWPTILFGSDPTWGSMYRWYKRFRREKWDPWAQPAIAFSVIEDCRWFDTPFLVQK</sequence>
<protein>
    <submittedName>
        <fullName evidence="2">Uncharacterized protein</fullName>
    </submittedName>
</protein>